<dbReference type="SUPFAM" id="SSF46689">
    <property type="entry name" value="Homeodomain-like"/>
    <property type="match status" value="1"/>
</dbReference>
<dbReference type="Pfam" id="PF14246">
    <property type="entry name" value="TetR_C_7"/>
    <property type="match status" value="1"/>
</dbReference>
<dbReference type="Proteomes" id="UP001174932">
    <property type="component" value="Unassembled WGS sequence"/>
</dbReference>
<evidence type="ECO:0000259" key="4">
    <source>
        <dbReference type="PROSITE" id="PS50977"/>
    </source>
</evidence>
<feature type="domain" description="HTH tetR-type" evidence="4">
    <location>
        <begin position="22"/>
        <end position="82"/>
    </location>
</feature>
<feature type="DNA-binding region" description="H-T-H motif" evidence="2">
    <location>
        <begin position="45"/>
        <end position="64"/>
    </location>
</feature>
<dbReference type="EMBL" id="JAUOZU010000011">
    <property type="protein sequence ID" value="MDO6965443.1"/>
    <property type="molecule type" value="Genomic_DNA"/>
</dbReference>
<dbReference type="PANTHER" id="PTHR30055:SF146">
    <property type="entry name" value="HTH-TYPE TRANSCRIPTIONAL DUAL REGULATOR CECR"/>
    <property type="match status" value="1"/>
</dbReference>
<accession>A0ABT8YNZ6</accession>
<dbReference type="RefSeq" id="WP_304377380.1">
    <property type="nucleotide sequence ID" value="NZ_JAUOZU010000011.1"/>
</dbReference>
<evidence type="ECO:0000256" key="1">
    <source>
        <dbReference type="ARBA" id="ARBA00023125"/>
    </source>
</evidence>
<comment type="caution">
    <text evidence="5">The sequence shown here is derived from an EMBL/GenBank/DDBJ whole genome shotgun (WGS) entry which is preliminary data.</text>
</comment>
<evidence type="ECO:0000313" key="6">
    <source>
        <dbReference type="Proteomes" id="UP001174932"/>
    </source>
</evidence>
<keyword evidence="6" id="KW-1185">Reference proteome</keyword>
<protein>
    <submittedName>
        <fullName evidence="5">TetR/AcrR family transcriptional regulator</fullName>
    </submittedName>
</protein>
<dbReference type="SUPFAM" id="SSF48498">
    <property type="entry name" value="Tetracyclin repressor-like, C-terminal domain"/>
    <property type="match status" value="1"/>
</dbReference>
<dbReference type="PROSITE" id="PS01081">
    <property type="entry name" value="HTH_TETR_1"/>
    <property type="match status" value="1"/>
</dbReference>
<dbReference type="PROSITE" id="PS50977">
    <property type="entry name" value="HTH_TETR_2"/>
    <property type="match status" value="1"/>
</dbReference>
<dbReference type="InterPro" id="IPR050109">
    <property type="entry name" value="HTH-type_TetR-like_transc_reg"/>
</dbReference>
<dbReference type="PRINTS" id="PR00455">
    <property type="entry name" value="HTHTETR"/>
</dbReference>
<dbReference type="Pfam" id="PF00440">
    <property type="entry name" value="TetR_N"/>
    <property type="match status" value="1"/>
</dbReference>
<proteinExistence type="predicted"/>
<dbReference type="InterPro" id="IPR039536">
    <property type="entry name" value="TetR_C_Proteobacteria"/>
</dbReference>
<reference evidence="5" key="2">
    <citation type="submission" date="2023-07" db="EMBL/GenBank/DDBJ databases">
        <authorList>
            <person name="Shen H."/>
        </authorList>
    </citation>
    <scope>NUCLEOTIDE SEQUENCE</scope>
    <source>
        <strain evidence="5">TNR-22</strain>
    </source>
</reference>
<name>A0ABT8YNZ6_9HYPH</name>
<gene>
    <name evidence="5" type="ORF">Q4481_15860</name>
</gene>
<evidence type="ECO:0000256" key="2">
    <source>
        <dbReference type="PROSITE-ProRule" id="PRU00335"/>
    </source>
</evidence>
<dbReference type="InterPro" id="IPR023772">
    <property type="entry name" value="DNA-bd_HTH_TetR-type_CS"/>
</dbReference>
<dbReference type="Gene3D" id="1.10.357.10">
    <property type="entry name" value="Tetracycline Repressor, domain 2"/>
    <property type="match status" value="1"/>
</dbReference>
<reference evidence="5" key="1">
    <citation type="journal article" date="2015" name="Int. J. Syst. Evol. Microbiol.">
        <title>Rhizobium alvei sp. nov., isolated from a freshwater river.</title>
        <authorList>
            <person name="Sheu S.Y."/>
            <person name="Huang H.W."/>
            <person name="Young C.C."/>
            <person name="Chen W.M."/>
        </authorList>
    </citation>
    <scope>NUCLEOTIDE SEQUENCE</scope>
    <source>
        <strain evidence="5">TNR-22</strain>
    </source>
</reference>
<dbReference type="InterPro" id="IPR009057">
    <property type="entry name" value="Homeodomain-like_sf"/>
</dbReference>
<dbReference type="Gene3D" id="1.10.10.60">
    <property type="entry name" value="Homeodomain-like"/>
    <property type="match status" value="1"/>
</dbReference>
<dbReference type="PANTHER" id="PTHR30055">
    <property type="entry name" value="HTH-TYPE TRANSCRIPTIONAL REGULATOR RUTR"/>
    <property type="match status" value="1"/>
</dbReference>
<keyword evidence="1 2" id="KW-0238">DNA-binding</keyword>
<feature type="region of interest" description="Disordered" evidence="3">
    <location>
        <begin position="1"/>
        <end position="23"/>
    </location>
</feature>
<sequence>MSDSIEGATTAIPRRPAAGEDPAKREQILDGAQCVFWRMGFDAASMNDITREAGVSKGTLYVYFENKEDLFAAMVDRNRMRIVNLIREALEGDLPLEETLLRFGRTFATHLCSDKAVKGARMVLGVIDRMPALANRFFATGPNSGPMLLVSYIDRHVKMGDLAEGIDSTIAARQFAELCMAGLFRARLFGAMPTPPSEEEVERTVRSAVSMFLKSYGRNQPV</sequence>
<evidence type="ECO:0000313" key="5">
    <source>
        <dbReference type="EMBL" id="MDO6965443.1"/>
    </source>
</evidence>
<organism evidence="5 6">
    <name type="scientific">Rhizobium alvei</name>
    <dbReference type="NCBI Taxonomy" id="1132659"/>
    <lineage>
        <taxon>Bacteria</taxon>
        <taxon>Pseudomonadati</taxon>
        <taxon>Pseudomonadota</taxon>
        <taxon>Alphaproteobacteria</taxon>
        <taxon>Hyphomicrobiales</taxon>
        <taxon>Rhizobiaceae</taxon>
        <taxon>Rhizobium/Agrobacterium group</taxon>
        <taxon>Rhizobium</taxon>
    </lineage>
</organism>
<evidence type="ECO:0000256" key="3">
    <source>
        <dbReference type="SAM" id="MobiDB-lite"/>
    </source>
</evidence>
<dbReference type="InterPro" id="IPR001647">
    <property type="entry name" value="HTH_TetR"/>
</dbReference>
<dbReference type="InterPro" id="IPR036271">
    <property type="entry name" value="Tet_transcr_reg_TetR-rel_C_sf"/>
</dbReference>